<name>A0ABY3ZRQ2_9STAP</name>
<accession>A0ABY3ZRQ2</accession>
<evidence type="ECO:0000259" key="2">
    <source>
        <dbReference type="Pfam" id="PF02481"/>
    </source>
</evidence>
<dbReference type="SUPFAM" id="SSF102405">
    <property type="entry name" value="MCP/YpsA-like"/>
    <property type="match status" value="1"/>
</dbReference>
<dbReference type="Gene3D" id="3.40.50.450">
    <property type="match status" value="1"/>
</dbReference>
<dbReference type="PANTHER" id="PTHR43022:SF1">
    <property type="entry name" value="PROTEIN SMF"/>
    <property type="match status" value="1"/>
</dbReference>
<reference evidence="3" key="2">
    <citation type="submission" date="2022-04" db="EMBL/GenBank/DDBJ databases">
        <title>Antimicrobial genetic elements in methicillin-resistant Macrococcus armenti.</title>
        <authorList>
            <person name="Keller J.E."/>
            <person name="Schwendener S."/>
            <person name="Pantucek R."/>
            <person name="Perreten V."/>
        </authorList>
    </citation>
    <scope>NUCLEOTIDE SEQUENCE</scope>
    <source>
        <strain evidence="3">CCM 2609</strain>
    </source>
</reference>
<dbReference type="RefSeq" id="WP_243364980.1">
    <property type="nucleotide sequence ID" value="NZ_CP094348.1"/>
</dbReference>
<comment type="similarity">
    <text evidence="1">Belongs to the DprA/Smf family.</text>
</comment>
<reference evidence="3" key="1">
    <citation type="submission" date="2022-03" db="EMBL/GenBank/DDBJ databases">
        <authorList>
            <person name="Vrbovska V."/>
            <person name="Kovarovic V."/>
            <person name="Botka T."/>
            <person name="Pantucek R."/>
        </authorList>
    </citation>
    <scope>NUCLEOTIDE SEQUENCE</scope>
    <source>
        <strain evidence="3">CCM 2609</strain>
    </source>
</reference>
<dbReference type="InterPro" id="IPR003488">
    <property type="entry name" value="DprA"/>
</dbReference>
<evidence type="ECO:0000256" key="1">
    <source>
        <dbReference type="ARBA" id="ARBA00006525"/>
    </source>
</evidence>
<proteinExistence type="inferred from homology"/>
<evidence type="ECO:0000313" key="3">
    <source>
        <dbReference type="EMBL" id="UOB19564.1"/>
    </source>
</evidence>
<gene>
    <name evidence="3" type="ORF">MRZ06_05770</name>
</gene>
<protein>
    <submittedName>
        <fullName evidence="3">DNA-protecting protein DprA</fullName>
    </submittedName>
</protein>
<dbReference type="InterPro" id="IPR057666">
    <property type="entry name" value="DrpA_SLOG"/>
</dbReference>
<dbReference type="Proteomes" id="UP000830343">
    <property type="component" value="Chromosome"/>
</dbReference>
<sequence>MNIRNDILLLSQYGFSDELLEKLYEEKEHYLEGIFNKNSSFYNENFSLFKEKDKILAEDYGKLKDFSLVFINKMKEYKEIGVKIIFKYSTDYPSNLRNTNGRLFLYVLGNKSLIKDINKVAIVGSRSIDRHSKKLTEEVVKNYIEKNYVTVSGMALGTDTIVHKKTIDFGGKTIAVLPTSFEHIYPSENKDIFNLIINKNGLVLTEYGPFDNTYKSNFLARNTIVAAISSELVVTKARMKSGTLNTVRKSINMKKPTYYVSGINELELENHLIKMGAKKLQWSNKQ</sequence>
<evidence type="ECO:0000313" key="4">
    <source>
        <dbReference type="Proteomes" id="UP000830343"/>
    </source>
</evidence>
<dbReference type="Pfam" id="PF02481">
    <property type="entry name" value="DNA_processg_A"/>
    <property type="match status" value="1"/>
</dbReference>
<dbReference type="PANTHER" id="PTHR43022">
    <property type="entry name" value="PROTEIN SMF"/>
    <property type="match status" value="1"/>
</dbReference>
<keyword evidence="4" id="KW-1185">Reference proteome</keyword>
<feature type="domain" description="Smf/DprA SLOG" evidence="2">
    <location>
        <begin position="83"/>
        <end position="280"/>
    </location>
</feature>
<organism evidence="3 4">
    <name type="scientific">Macrococcus armenti</name>
    <dbReference type="NCBI Taxonomy" id="2875764"/>
    <lineage>
        <taxon>Bacteria</taxon>
        <taxon>Bacillati</taxon>
        <taxon>Bacillota</taxon>
        <taxon>Bacilli</taxon>
        <taxon>Bacillales</taxon>
        <taxon>Staphylococcaceae</taxon>
        <taxon>Macrococcus</taxon>
    </lineage>
</organism>
<dbReference type="EMBL" id="CP094348">
    <property type="protein sequence ID" value="UOB19564.1"/>
    <property type="molecule type" value="Genomic_DNA"/>
</dbReference>